<feature type="domain" description="CLIP1 zinc knuckle" evidence="6">
    <location>
        <begin position="32"/>
        <end position="48"/>
    </location>
</feature>
<evidence type="ECO:0000313" key="7">
    <source>
        <dbReference type="EMBL" id="KHJ81809.1"/>
    </source>
</evidence>
<protein>
    <recommendedName>
        <fullName evidence="6">CLIP1 zinc knuckle domain-containing protein</fullName>
    </recommendedName>
</protein>
<evidence type="ECO:0000256" key="4">
    <source>
        <dbReference type="ARBA" id="ARBA00023054"/>
    </source>
</evidence>
<comment type="subcellular location">
    <subcellularLocation>
        <location evidence="1">Cytoplasm</location>
        <location evidence="1">Cytoskeleton</location>
    </subcellularLocation>
</comment>
<dbReference type="Proteomes" id="UP000053660">
    <property type="component" value="Unassembled WGS sequence"/>
</dbReference>
<reference evidence="7 8" key="1">
    <citation type="submission" date="2014-03" db="EMBL/GenBank/DDBJ databases">
        <title>Draft genome of the hookworm Oesophagostomum dentatum.</title>
        <authorList>
            <person name="Mitreva M."/>
        </authorList>
    </citation>
    <scope>NUCLEOTIDE SEQUENCE [LARGE SCALE GENOMIC DNA]</scope>
    <source>
        <strain evidence="7 8">OD-Hann</strain>
    </source>
</reference>
<accession>A0A0B1SA44</accession>
<organism evidence="7 8">
    <name type="scientific">Oesophagostomum dentatum</name>
    <name type="common">Nodular worm</name>
    <dbReference type="NCBI Taxonomy" id="61180"/>
    <lineage>
        <taxon>Eukaryota</taxon>
        <taxon>Metazoa</taxon>
        <taxon>Ecdysozoa</taxon>
        <taxon>Nematoda</taxon>
        <taxon>Chromadorea</taxon>
        <taxon>Rhabditida</taxon>
        <taxon>Rhabditina</taxon>
        <taxon>Rhabditomorpha</taxon>
        <taxon>Strongyloidea</taxon>
        <taxon>Strongylidae</taxon>
        <taxon>Oesophagostomum</taxon>
    </lineage>
</organism>
<proteinExistence type="predicted"/>
<evidence type="ECO:0000256" key="2">
    <source>
        <dbReference type="ARBA" id="ARBA00022490"/>
    </source>
</evidence>
<dbReference type="InterPro" id="IPR032108">
    <property type="entry name" value="CLIP1_ZNF"/>
</dbReference>
<name>A0A0B1SA44_OESDE</name>
<evidence type="ECO:0000313" key="8">
    <source>
        <dbReference type="Proteomes" id="UP000053660"/>
    </source>
</evidence>
<sequence length="56" mass="6694">MEQIAELNSLPADTINAETKRLSYGHREEKPRLYCDICEEFDQHDTEEYKEYRVSV</sequence>
<keyword evidence="4" id="KW-0175">Coiled coil</keyword>
<evidence type="ECO:0000259" key="6">
    <source>
        <dbReference type="Pfam" id="PF16641"/>
    </source>
</evidence>
<dbReference type="Pfam" id="PF16641">
    <property type="entry name" value="CLIP1_ZNF"/>
    <property type="match status" value="1"/>
</dbReference>
<evidence type="ECO:0000256" key="5">
    <source>
        <dbReference type="ARBA" id="ARBA00023212"/>
    </source>
</evidence>
<dbReference type="GO" id="GO:0005874">
    <property type="term" value="C:microtubule"/>
    <property type="evidence" value="ECO:0007669"/>
    <property type="project" value="UniProtKB-KW"/>
</dbReference>
<dbReference type="OrthoDB" id="5412539at2759"/>
<keyword evidence="2" id="KW-0963">Cytoplasm</keyword>
<dbReference type="AlphaFoldDB" id="A0A0B1SA44"/>
<dbReference type="EMBL" id="KN585315">
    <property type="protein sequence ID" value="KHJ81809.1"/>
    <property type="molecule type" value="Genomic_DNA"/>
</dbReference>
<keyword evidence="3" id="KW-0493">Microtubule</keyword>
<evidence type="ECO:0000256" key="1">
    <source>
        <dbReference type="ARBA" id="ARBA00004245"/>
    </source>
</evidence>
<gene>
    <name evidence="7" type="ORF">OESDEN_18502</name>
</gene>
<evidence type="ECO:0000256" key="3">
    <source>
        <dbReference type="ARBA" id="ARBA00022701"/>
    </source>
</evidence>
<keyword evidence="8" id="KW-1185">Reference proteome</keyword>
<keyword evidence="5" id="KW-0206">Cytoskeleton</keyword>